<keyword evidence="2" id="KW-0732">Signal</keyword>
<keyword evidence="4" id="KW-1185">Reference proteome</keyword>
<feature type="signal peptide" evidence="2">
    <location>
        <begin position="1"/>
        <end position="20"/>
    </location>
</feature>
<evidence type="ECO:0008006" key="5">
    <source>
        <dbReference type="Google" id="ProtNLM"/>
    </source>
</evidence>
<dbReference type="Proteomes" id="UP000272778">
    <property type="component" value="Unassembled WGS sequence"/>
</dbReference>
<dbReference type="OrthoDB" id="8537668at2"/>
<evidence type="ECO:0000313" key="4">
    <source>
        <dbReference type="Proteomes" id="UP000272778"/>
    </source>
</evidence>
<dbReference type="PROSITE" id="PS51257">
    <property type="entry name" value="PROKAR_LIPOPROTEIN"/>
    <property type="match status" value="1"/>
</dbReference>
<gene>
    <name evidence="3" type="ORF">D1Y85_05040</name>
</gene>
<organism evidence="3 4">
    <name type="scientific">Paraburkholderia dinghuensis</name>
    <dbReference type="NCBI Taxonomy" id="2305225"/>
    <lineage>
        <taxon>Bacteria</taxon>
        <taxon>Pseudomonadati</taxon>
        <taxon>Pseudomonadota</taxon>
        <taxon>Betaproteobacteria</taxon>
        <taxon>Burkholderiales</taxon>
        <taxon>Burkholderiaceae</taxon>
        <taxon>Paraburkholderia</taxon>
    </lineage>
</organism>
<dbReference type="AlphaFoldDB" id="A0A3N6P439"/>
<name>A0A3N6P439_9BURK</name>
<accession>A0A3N6P439</accession>
<evidence type="ECO:0000256" key="2">
    <source>
        <dbReference type="SAM" id="SignalP"/>
    </source>
</evidence>
<evidence type="ECO:0000313" key="3">
    <source>
        <dbReference type="EMBL" id="RQH08383.1"/>
    </source>
</evidence>
<evidence type="ECO:0000256" key="1">
    <source>
        <dbReference type="SAM" id="MobiDB-lite"/>
    </source>
</evidence>
<dbReference type="RefSeq" id="WP_124149949.1">
    <property type="nucleotide sequence ID" value="NZ_RQIS01000003.1"/>
</dbReference>
<reference evidence="3 4" key="1">
    <citation type="submission" date="2018-11" db="EMBL/GenBank/DDBJ databases">
        <title>Paraburkholderia sp. DHOA04, isolated from soil.</title>
        <authorList>
            <person name="Gao Z.-H."/>
            <person name="Qiu L.-H."/>
            <person name="Fu J.-C."/>
        </authorList>
    </citation>
    <scope>NUCLEOTIDE SEQUENCE [LARGE SCALE GENOMIC DNA]</scope>
    <source>
        <strain evidence="3 4">DHOA04</strain>
    </source>
</reference>
<proteinExistence type="predicted"/>
<protein>
    <recommendedName>
        <fullName evidence="5">Pilus assembly protein</fullName>
    </recommendedName>
</protein>
<feature type="chain" id="PRO_5018078420" description="Pilus assembly protein" evidence="2">
    <location>
        <begin position="21"/>
        <end position="105"/>
    </location>
</feature>
<feature type="region of interest" description="Disordered" evidence="1">
    <location>
        <begin position="86"/>
        <end position="105"/>
    </location>
</feature>
<feature type="compositionally biased region" description="Gly residues" evidence="1">
    <location>
        <begin position="93"/>
        <end position="105"/>
    </location>
</feature>
<comment type="caution">
    <text evidence="3">The sequence shown here is derived from an EMBL/GenBank/DDBJ whole genome shotgun (WGS) entry which is preliminary data.</text>
</comment>
<sequence>MKPETVFLARRAALVAVACAALGGCMSSSPVWDKHFGEAARTTAQVQIINPHAGEDAPSPQSIDGNAAVSAMELYDKSYKSPPAQANPFAIGVSGGSGGGGGTSQ</sequence>
<dbReference type="EMBL" id="RQIS01000003">
    <property type="protein sequence ID" value="RQH08383.1"/>
    <property type="molecule type" value="Genomic_DNA"/>
</dbReference>